<dbReference type="Proteomes" id="UP000641910">
    <property type="component" value="Unassembled WGS sequence"/>
</dbReference>
<name>A0ABS0QKH7_THEVU</name>
<protein>
    <submittedName>
        <fullName evidence="1">DUF4241 domain-containing protein</fullName>
    </submittedName>
</protein>
<dbReference type="RefSeq" id="WP_121873913.1">
    <property type="nucleotide sequence ID" value="NZ_JACEIS010000016.1"/>
</dbReference>
<sequence>MKIKVPDFCYFFQDDVIFETSIGKGKTKNINIGTLNLPSGKIVACDPFLPDTDPFVKEIPSGNYPVILNIVHYVDDGDERIGAAKIKFKNSRAIRWEMALLDGQDLSKLEEDEIYGYPVNSGTGSFADQETFRKYISILDGNPQYEDLLLAEMEKNYAPTRDWCNFEIDSSLNIIAFKSGLGDGFYPSYWGYDENNEVCCLVTDFGLFVDE</sequence>
<proteinExistence type="predicted"/>
<gene>
    <name evidence="1" type="ORF">I8U22_13355</name>
</gene>
<keyword evidence="2" id="KW-1185">Reference proteome</keyword>
<accession>A0ABS0QKH7</accession>
<dbReference type="Pfam" id="PF14025">
    <property type="entry name" value="DUF4241"/>
    <property type="match status" value="1"/>
</dbReference>
<organism evidence="1 2">
    <name type="scientific">Thermoactinomyces vulgaris</name>
    <dbReference type="NCBI Taxonomy" id="2026"/>
    <lineage>
        <taxon>Bacteria</taxon>
        <taxon>Bacillati</taxon>
        <taxon>Bacillota</taxon>
        <taxon>Bacilli</taxon>
        <taxon>Bacillales</taxon>
        <taxon>Thermoactinomycetaceae</taxon>
        <taxon>Thermoactinomyces</taxon>
    </lineage>
</organism>
<dbReference type="InterPro" id="IPR025335">
    <property type="entry name" value="DUF4241"/>
</dbReference>
<evidence type="ECO:0000313" key="2">
    <source>
        <dbReference type="Proteomes" id="UP000641910"/>
    </source>
</evidence>
<reference evidence="1 2" key="1">
    <citation type="submission" date="2020-12" db="EMBL/GenBank/DDBJ databases">
        <title>WGS of Thermoactinomyces spp.</title>
        <authorList>
            <person name="Cheng K."/>
        </authorList>
    </citation>
    <scope>NUCLEOTIDE SEQUENCE [LARGE SCALE GENOMIC DNA]</scope>
    <source>
        <strain evidence="2">CICC 10650\ACCC 41061</strain>
    </source>
</reference>
<evidence type="ECO:0000313" key="1">
    <source>
        <dbReference type="EMBL" id="MBH8589783.1"/>
    </source>
</evidence>
<comment type="caution">
    <text evidence="1">The sequence shown here is derived from an EMBL/GenBank/DDBJ whole genome shotgun (WGS) entry which is preliminary data.</text>
</comment>
<dbReference type="EMBL" id="JAECVU010000013">
    <property type="protein sequence ID" value="MBH8589783.1"/>
    <property type="molecule type" value="Genomic_DNA"/>
</dbReference>